<sequence>MGRHTPFQTNSTTRYGGYDFQTTNLGIGTATTEQKAGPRDGYQPVKMKWHGSPTVNELLELLHRLMSHQQIGHPLSGLYYHLKRIYEEAKQQQSDSNGPSVDNLRIRLLTRGEVMQQNLPEAHNIHPHQLQLPESVNQLAQLFFVDGDDGLPPAAEQGVMLKTKSGALTILPWWDNWIDGALCPLLFPCGGSVWKPSLPLATPDSAAALPLQQKKMLSGRTTLMPMKKKIYWLKLTKMEKANNFFSKQSRKKFIISVLRLVMLAPNNATTGTTRIGFGGRDDWLSSLSAS</sequence>
<reference evidence="2" key="1">
    <citation type="submission" date="2013-12" db="EMBL/GenBank/DDBJ databases">
        <authorList>
            <person name="Aslett M."/>
        </authorList>
    </citation>
    <scope>NUCLEOTIDE SEQUENCE [LARGE SCALE GENOMIC DNA]</scope>
    <source>
        <strain evidence="2">Lindley</strain>
    </source>
</reference>
<feature type="region of interest" description="Disordered" evidence="1">
    <location>
        <begin position="1"/>
        <end position="20"/>
    </location>
</feature>
<proteinExistence type="predicted"/>
<evidence type="ECO:0000256" key="1">
    <source>
        <dbReference type="SAM" id="MobiDB-lite"/>
    </source>
</evidence>
<dbReference type="AlphaFoldDB" id="A0A183C072"/>
<evidence type="ECO:0000313" key="3">
    <source>
        <dbReference type="WBParaSite" id="GPLIN_000626400"/>
    </source>
</evidence>
<protein>
    <submittedName>
        <fullName evidence="3">Uncharacterized protein</fullName>
    </submittedName>
</protein>
<keyword evidence="2" id="KW-1185">Reference proteome</keyword>
<name>A0A183C072_GLOPA</name>
<accession>A0A183C072</accession>
<dbReference type="WBParaSite" id="GPLIN_000626400">
    <property type="protein sequence ID" value="GPLIN_000626400"/>
    <property type="gene ID" value="GPLIN_000626400"/>
</dbReference>
<dbReference type="Proteomes" id="UP000050741">
    <property type="component" value="Unassembled WGS sequence"/>
</dbReference>
<reference evidence="2" key="2">
    <citation type="submission" date="2014-05" db="EMBL/GenBank/DDBJ databases">
        <title>The genome and life-stage specific transcriptomes of Globodera pallida elucidate key aspects of plant parasitism by a cyst nematode.</title>
        <authorList>
            <person name="Cotton J.A."/>
            <person name="Lilley C.J."/>
            <person name="Jones L.M."/>
            <person name="Kikuchi T."/>
            <person name="Reid A.J."/>
            <person name="Thorpe P."/>
            <person name="Tsai I.J."/>
            <person name="Beasley H."/>
            <person name="Blok V."/>
            <person name="Cock P.J.A."/>
            <person name="Van den Akker S.E."/>
            <person name="Holroyd N."/>
            <person name="Hunt M."/>
            <person name="Mantelin S."/>
            <person name="Naghra H."/>
            <person name="Pain A."/>
            <person name="Palomares-Rius J.E."/>
            <person name="Zarowiecki M."/>
            <person name="Berriman M."/>
            <person name="Jones J.T."/>
            <person name="Urwin P.E."/>
        </authorList>
    </citation>
    <scope>NUCLEOTIDE SEQUENCE [LARGE SCALE GENOMIC DNA]</scope>
    <source>
        <strain evidence="2">Lindley</strain>
    </source>
</reference>
<reference evidence="3" key="3">
    <citation type="submission" date="2016-06" db="UniProtKB">
        <authorList>
            <consortium name="WormBaseParasite"/>
        </authorList>
    </citation>
    <scope>IDENTIFICATION</scope>
</reference>
<organism evidence="2 3">
    <name type="scientific">Globodera pallida</name>
    <name type="common">Potato cyst nematode worm</name>
    <name type="synonym">Heterodera pallida</name>
    <dbReference type="NCBI Taxonomy" id="36090"/>
    <lineage>
        <taxon>Eukaryota</taxon>
        <taxon>Metazoa</taxon>
        <taxon>Ecdysozoa</taxon>
        <taxon>Nematoda</taxon>
        <taxon>Chromadorea</taxon>
        <taxon>Rhabditida</taxon>
        <taxon>Tylenchina</taxon>
        <taxon>Tylenchomorpha</taxon>
        <taxon>Tylenchoidea</taxon>
        <taxon>Heteroderidae</taxon>
        <taxon>Heteroderinae</taxon>
        <taxon>Globodera</taxon>
    </lineage>
</organism>
<evidence type="ECO:0000313" key="2">
    <source>
        <dbReference type="Proteomes" id="UP000050741"/>
    </source>
</evidence>